<evidence type="ECO:0000313" key="1">
    <source>
        <dbReference type="EMBL" id="CAI2373392.1"/>
    </source>
</evidence>
<sequence length="270" mass="31515">MGSQHTKLGKEPEVVLDQEGEWVRNGEEQSRYEREVEVQRRVVEQWRQWRLTCGKGAERIVSLVSQECGLNRFVQLKPDYIAAESIPALIKVKINFYSEHKTKDLKRVLECICFKNYGYLEFYLGDKKARAQTSNLSSSVLNKFIKFVSPVTQMVCITSRSLISLNSDKKHFERLLFGLRTCKIIRFTRFQFKQEDFAHLSLIRDPQIEHLSFCECKLTTTKFQPKSWKNILTKICHSPLQKSLIWIGLYQIPKFPLRSSTINSIGISQD</sequence>
<accession>A0AAD1XIK2</accession>
<protein>
    <submittedName>
        <fullName evidence="1">Uncharacterized protein</fullName>
    </submittedName>
</protein>
<dbReference type="Proteomes" id="UP001295684">
    <property type="component" value="Unassembled WGS sequence"/>
</dbReference>
<comment type="caution">
    <text evidence="1">The sequence shown here is derived from an EMBL/GenBank/DDBJ whole genome shotgun (WGS) entry which is preliminary data.</text>
</comment>
<reference evidence="1" key="1">
    <citation type="submission" date="2023-07" db="EMBL/GenBank/DDBJ databases">
        <authorList>
            <consortium name="AG Swart"/>
            <person name="Singh M."/>
            <person name="Singh A."/>
            <person name="Seah K."/>
            <person name="Emmerich C."/>
        </authorList>
    </citation>
    <scope>NUCLEOTIDE SEQUENCE</scope>
    <source>
        <strain evidence="1">DP1</strain>
    </source>
</reference>
<evidence type="ECO:0000313" key="2">
    <source>
        <dbReference type="Proteomes" id="UP001295684"/>
    </source>
</evidence>
<dbReference type="AlphaFoldDB" id="A0AAD1XIK2"/>
<name>A0AAD1XIK2_EUPCR</name>
<organism evidence="1 2">
    <name type="scientific">Euplotes crassus</name>
    <dbReference type="NCBI Taxonomy" id="5936"/>
    <lineage>
        <taxon>Eukaryota</taxon>
        <taxon>Sar</taxon>
        <taxon>Alveolata</taxon>
        <taxon>Ciliophora</taxon>
        <taxon>Intramacronucleata</taxon>
        <taxon>Spirotrichea</taxon>
        <taxon>Hypotrichia</taxon>
        <taxon>Euplotida</taxon>
        <taxon>Euplotidae</taxon>
        <taxon>Moneuplotes</taxon>
    </lineage>
</organism>
<proteinExistence type="predicted"/>
<dbReference type="EMBL" id="CAMPGE010014737">
    <property type="protein sequence ID" value="CAI2373392.1"/>
    <property type="molecule type" value="Genomic_DNA"/>
</dbReference>
<keyword evidence="2" id="KW-1185">Reference proteome</keyword>
<gene>
    <name evidence="1" type="ORF">ECRASSUSDP1_LOCUS14738</name>
</gene>